<dbReference type="EC" id="3.6.4.-" evidence="7"/>
<name>A0A9Q7A4T4_9BACT</name>
<dbReference type="FunFam" id="3.40.50.300:FF:000830">
    <property type="entry name" value="Endonuclease MutS2"/>
    <property type="match status" value="1"/>
</dbReference>
<dbReference type="Pfam" id="PF20297">
    <property type="entry name" value="MSSS"/>
    <property type="match status" value="1"/>
</dbReference>
<keyword evidence="2 7" id="KW-0547">Nucleotide-binding</keyword>
<dbReference type="Proteomes" id="UP000671879">
    <property type="component" value="Chromosome"/>
</dbReference>
<dbReference type="SMART" id="SM00533">
    <property type="entry name" value="MUTSd"/>
    <property type="match status" value="1"/>
</dbReference>
<dbReference type="InterPro" id="IPR036063">
    <property type="entry name" value="Smr_dom_sf"/>
</dbReference>
<evidence type="ECO:0000256" key="6">
    <source>
        <dbReference type="ARBA" id="ARBA00023125"/>
    </source>
</evidence>
<sequence length="784" mass="86814">MRLSDSARSLLELDKILDLFASRCRSDLGLLALLRLEPASEGSRLRARHELFRDYLRFRDRFGELPWSDDLRTVTELLVEAKTSSHLTGEELLRIRTLLSVASRIRLRLSEEKEDFPFLWRFSRKIREFDEELKALSVIADDGKLYDSASPKLSKIRKSLEQVRNRLRRDGQKLLNDPSIQSMLQDRLLSLRNGRFVVLVKQEHVGVFPGIVVDRSVSGNTLYMEPNGLVPLNNSLALLLQEEREEEHRLFREITEAMLRREGALADAEAALAWCDLAYGAGEMMDRRRWTLPEVTDKALFDLRKVVHPLLGEKAVAIDIQCGRRFRQLVVTGPNTGGKTVALKTVGVALSLAWYGLPVPAAEGTVVGEIGAILIDIGDEQSIEQNLSTFSAHMRNIISILGEAEETSLVLLDELGAGTDPQEGAALGISILEELLERRSLVLATTHHNPIKRFALTAGGVETASVEFDPFTLSPTYRLLMGIPGRSNALLIASRLGLPPGVVERAKAALSEEGSAMDELIGRLQAKQSYLDRLEAEMTREKEATDRLGKTLEEELACLEQRREGLIEEADRKAASILDDAERTARSLLKELQGAAASAAHRQMTSHKRGVDGLRDEAERRSLLRKKRLAGPPGERPLAVGDEVAVAGSAIKGAVAEIRGKKAVVQAGSLRVDVPLEQLRLTARKEAAPVETVKINVSRPQGVPSSVMVRGMTVDEALPILERYLDQAYRAGYSEVTLIHGRGTGVLRQVVQDLCKETPYVEEYRLGGPGEGGYGVTVVRFRRK</sequence>
<evidence type="ECO:0000256" key="5">
    <source>
        <dbReference type="ARBA" id="ARBA00022884"/>
    </source>
</evidence>
<keyword evidence="5 7" id="KW-0694">RNA-binding</keyword>
<dbReference type="NCBIfam" id="TIGR01069">
    <property type="entry name" value="mutS2"/>
    <property type="match status" value="1"/>
</dbReference>
<dbReference type="GO" id="GO:0004519">
    <property type="term" value="F:endonuclease activity"/>
    <property type="evidence" value="ECO:0007669"/>
    <property type="project" value="UniProtKB-UniRule"/>
</dbReference>
<evidence type="ECO:0000256" key="8">
    <source>
        <dbReference type="SAM" id="Coils"/>
    </source>
</evidence>
<dbReference type="InterPro" id="IPR046893">
    <property type="entry name" value="MSSS"/>
</dbReference>
<proteinExistence type="inferred from homology"/>
<feature type="domain" description="Smr" evidence="10">
    <location>
        <begin position="709"/>
        <end position="782"/>
    </location>
</feature>
<dbReference type="HAMAP" id="MF_00092">
    <property type="entry name" value="MutS2"/>
    <property type="match status" value="1"/>
</dbReference>
<comment type="function">
    <text evidence="7">Acts as a ribosome collision sensor, splitting the ribosome into its 2 subunits. Detects stalled/collided 70S ribosomes which it binds and splits by an ATP-hydrolysis driven conformational change. Acts upstream of the ribosome quality control system (RQC), a ribosome-associated complex that mediates the extraction of incompletely synthesized nascent chains from stalled ribosomes and their subsequent degradation. Probably generates substrates for RQC.</text>
</comment>
<evidence type="ECO:0000256" key="9">
    <source>
        <dbReference type="SAM" id="MobiDB-lite"/>
    </source>
</evidence>
<dbReference type="SMART" id="SM00534">
    <property type="entry name" value="MUTSac"/>
    <property type="match status" value="1"/>
</dbReference>
<dbReference type="SMART" id="SM00463">
    <property type="entry name" value="SMR"/>
    <property type="match status" value="1"/>
</dbReference>
<keyword evidence="7 11" id="KW-0255">Endonuclease</keyword>
<dbReference type="SUPFAM" id="SSF48334">
    <property type="entry name" value="DNA repair protein MutS, domain III"/>
    <property type="match status" value="1"/>
</dbReference>
<comment type="similarity">
    <text evidence="7">Belongs to the DNA mismatch repair MutS family. MutS2 subfamily.</text>
</comment>
<dbReference type="GO" id="GO:0005524">
    <property type="term" value="F:ATP binding"/>
    <property type="evidence" value="ECO:0007669"/>
    <property type="project" value="UniProtKB-UniRule"/>
</dbReference>
<dbReference type="GO" id="GO:0016887">
    <property type="term" value="F:ATP hydrolysis activity"/>
    <property type="evidence" value="ECO:0007669"/>
    <property type="project" value="InterPro"/>
</dbReference>
<dbReference type="InterPro" id="IPR005747">
    <property type="entry name" value="MutS2"/>
</dbReference>
<dbReference type="PANTHER" id="PTHR48466:SF2">
    <property type="entry name" value="OS10G0509000 PROTEIN"/>
    <property type="match status" value="1"/>
</dbReference>
<dbReference type="GO" id="GO:0140664">
    <property type="term" value="F:ATP-dependent DNA damage sensor activity"/>
    <property type="evidence" value="ECO:0007669"/>
    <property type="project" value="InterPro"/>
</dbReference>
<keyword evidence="1 7" id="KW-0699">rRNA-binding</keyword>
<reference evidence="12" key="1">
    <citation type="submission" date="2021-04" db="EMBL/GenBank/DDBJ databases">
        <title>A novel Synergistetes isolate from a pyrite-forming mixed culture.</title>
        <authorList>
            <person name="Bunk B."/>
            <person name="Sproer C."/>
            <person name="Spring S."/>
            <person name="Pester M."/>
        </authorList>
    </citation>
    <scope>NUCLEOTIDE SEQUENCE [LARGE SCALE GENOMIC DNA]</scope>
    <source>
        <strain evidence="12">J.5.4.2-T.3.5.2</strain>
    </source>
</reference>
<dbReference type="EC" id="3.1.-.-" evidence="7"/>
<dbReference type="SUPFAM" id="SSF160443">
    <property type="entry name" value="SMR domain-like"/>
    <property type="match status" value="1"/>
</dbReference>
<dbReference type="KEGG" id="aram:KAR29_08025"/>
<evidence type="ECO:0000256" key="7">
    <source>
        <dbReference type="HAMAP-Rule" id="MF_00092"/>
    </source>
</evidence>
<dbReference type="InterPro" id="IPR007696">
    <property type="entry name" value="DNA_mismatch_repair_MutS_core"/>
</dbReference>
<dbReference type="InterPro" id="IPR027417">
    <property type="entry name" value="P-loop_NTPase"/>
</dbReference>
<keyword evidence="4 7" id="KW-0067">ATP-binding</keyword>
<keyword evidence="6 7" id="KW-0238">DNA-binding</keyword>
<dbReference type="AlphaFoldDB" id="A0A9Q7A4T4"/>
<evidence type="ECO:0000256" key="3">
    <source>
        <dbReference type="ARBA" id="ARBA00022801"/>
    </source>
</evidence>
<comment type="subunit">
    <text evidence="7">Homodimer. Binds to stalled ribosomes, contacting rRNA.</text>
</comment>
<dbReference type="GO" id="GO:0072344">
    <property type="term" value="P:rescue of stalled ribosome"/>
    <property type="evidence" value="ECO:0007669"/>
    <property type="project" value="UniProtKB-UniRule"/>
</dbReference>
<dbReference type="GO" id="GO:0045910">
    <property type="term" value="P:negative regulation of DNA recombination"/>
    <property type="evidence" value="ECO:0007669"/>
    <property type="project" value="InterPro"/>
</dbReference>
<keyword evidence="12" id="KW-1185">Reference proteome</keyword>
<dbReference type="PIRSF" id="PIRSF005814">
    <property type="entry name" value="MutS_YshD"/>
    <property type="match status" value="1"/>
</dbReference>
<dbReference type="RefSeq" id="WP_274372487.1">
    <property type="nucleotide sequence ID" value="NZ_CP072943.1"/>
</dbReference>
<evidence type="ECO:0000313" key="11">
    <source>
        <dbReference type="EMBL" id="QTX31335.1"/>
    </source>
</evidence>
<dbReference type="GO" id="GO:0019843">
    <property type="term" value="F:rRNA binding"/>
    <property type="evidence" value="ECO:0007669"/>
    <property type="project" value="UniProtKB-UniRule"/>
</dbReference>
<feature type="region of interest" description="Disordered" evidence="9">
    <location>
        <begin position="598"/>
        <end position="617"/>
    </location>
</feature>
<feature type="binding site" evidence="7">
    <location>
        <begin position="333"/>
        <end position="340"/>
    </location>
    <ligand>
        <name>ATP</name>
        <dbReference type="ChEBI" id="CHEBI:30616"/>
    </ligand>
</feature>
<dbReference type="InterPro" id="IPR002625">
    <property type="entry name" value="Smr_dom"/>
</dbReference>
<dbReference type="PANTHER" id="PTHR48466">
    <property type="entry name" value="OS10G0509000 PROTEIN-RELATED"/>
    <property type="match status" value="1"/>
</dbReference>
<feature type="coiled-coil region" evidence="8">
    <location>
        <begin position="517"/>
        <end position="598"/>
    </location>
</feature>
<dbReference type="InterPro" id="IPR036187">
    <property type="entry name" value="DNA_mismatch_repair_MutS_sf"/>
</dbReference>
<gene>
    <name evidence="7" type="primary">mutS2</name>
    <name evidence="7" type="synonym">rqcU</name>
    <name evidence="11" type="ORF">KAR29_08025</name>
</gene>
<dbReference type="InterPro" id="IPR000432">
    <property type="entry name" value="DNA_mismatch_repair_MutS_C"/>
</dbReference>
<evidence type="ECO:0000256" key="1">
    <source>
        <dbReference type="ARBA" id="ARBA00022730"/>
    </source>
</evidence>
<dbReference type="InterPro" id="IPR045076">
    <property type="entry name" value="MutS"/>
</dbReference>
<comment type="function">
    <text evidence="7">Endonuclease that is involved in the suppression of homologous recombination and thus may have a key role in the control of bacterial genetic diversity.</text>
</comment>
<dbReference type="Gene3D" id="3.30.1370.110">
    <property type="match status" value="1"/>
</dbReference>
<dbReference type="PROSITE" id="PS50828">
    <property type="entry name" value="SMR"/>
    <property type="match status" value="1"/>
</dbReference>
<keyword evidence="3 7" id="KW-0378">Hydrolase</keyword>
<dbReference type="EMBL" id="CP072943">
    <property type="protein sequence ID" value="QTX31335.1"/>
    <property type="molecule type" value="Genomic_DNA"/>
</dbReference>
<dbReference type="Pfam" id="PF01713">
    <property type="entry name" value="Smr"/>
    <property type="match status" value="1"/>
</dbReference>
<evidence type="ECO:0000259" key="10">
    <source>
        <dbReference type="PROSITE" id="PS50828"/>
    </source>
</evidence>
<evidence type="ECO:0000256" key="4">
    <source>
        <dbReference type="ARBA" id="ARBA00022840"/>
    </source>
</evidence>
<dbReference type="GO" id="GO:0030983">
    <property type="term" value="F:mismatched DNA binding"/>
    <property type="evidence" value="ECO:0007669"/>
    <property type="project" value="InterPro"/>
</dbReference>
<dbReference type="GO" id="GO:0043023">
    <property type="term" value="F:ribosomal large subunit binding"/>
    <property type="evidence" value="ECO:0007669"/>
    <property type="project" value="UniProtKB-UniRule"/>
</dbReference>
<evidence type="ECO:0000313" key="12">
    <source>
        <dbReference type="Proteomes" id="UP000671879"/>
    </source>
</evidence>
<keyword evidence="8" id="KW-0175">Coiled coil</keyword>
<protein>
    <recommendedName>
        <fullName evidence="7">Endonuclease MutS2</fullName>
        <ecNumber evidence="7">3.1.-.-</ecNumber>
    </recommendedName>
    <alternativeName>
        <fullName evidence="7">Ribosome-associated protein quality control-upstream factor</fullName>
        <shortName evidence="7">RQC-upstream factor</shortName>
        <shortName evidence="7">RqcU</shortName>
        <ecNumber evidence="7">3.6.4.-</ecNumber>
    </alternativeName>
</protein>
<keyword evidence="7" id="KW-0540">Nuclease</keyword>
<dbReference type="GO" id="GO:0006298">
    <property type="term" value="P:mismatch repair"/>
    <property type="evidence" value="ECO:0007669"/>
    <property type="project" value="InterPro"/>
</dbReference>
<dbReference type="SUPFAM" id="SSF52540">
    <property type="entry name" value="P-loop containing nucleoside triphosphate hydrolases"/>
    <property type="match status" value="1"/>
</dbReference>
<organism evidence="11 12">
    <name type="scientific">Aminithiophilus ramosus</name>
    <dbReference type="NCBI Taxonomy" id="3029084"/>
    <lineage>
        <taxon>Bacteria</taxon>
        <taxon>Thermotogati</taxon>
        <taxon>Synergistota</taxon>
        <taxon>Synergistia</taxon>
        <taxon>Synergistales</taxon>
        <taxon>Aminithiophilaceae</taxon>
        <taxon>Aminithiophilus</taxon>
    </lineage>
</organism>
<dbReference type="PROSITE" id="PS00486">
    <property type="entry name" value="DNA_MISMATCH_REPAIR_2"/>
    <property type="match status" value="1"/>
</dbReference>
<evidence type="ECO:0000256" key="2">
    <source>
        <dbReference type="ARBA" id="ARBA00022741"/>
    </source>
</evidence>
<accession>A0A9Q7A4T4</accession>
<dbReference type="Pfam" id="PF00488">
    <property type="entry name" value="MutS_V"/>
    <property type="match status" value="1"/>
</dbReference>
<dbReference type="Gene3D" id="3.40.50.300">
    <property type="entry name" value="P-loop containing nucleotide triphosphate hydrolases"/>
    <property type="match status" value="1"/>
</dbReference>